<evidence type="ECO:0000259" key="5">
    <source>
        <dbReference type="PROSITE" id="PS50949"/>
    </source>
</evidence>
<feature type="region of interest" description="Disordered" evidence="4">
    <location>
        <begin position="240"/>
        <end position="263"/>
    </location>
</feature>
<dbReference type="InterPro" id="IPR036390">
    <property type="entry name" value="WH_DNA-bd_sf"/>
</dbReference>
<keyword evidence="7" id="KW-1185">Reference proteome</keyword>
<feature type="region of interest" description="Disordered" evidence="4">
    <location>
        <begin position="1"/>
        <end position="20"/>
    </location>
</feature>
<dbReference type="Proteomes" id="UP000327000">
    <property type="component" value="Unassembled WGS sequence"/>
</dbReference>
<dbReference type="PROSITE" id="PS50949">
    <property type="entry name" value="HTH_GNTR"/>
    <property type="match status" value="1"/>
</dbReference>
<reference evidence="6 7" key="1">
    <citation type="journal article" date="2019" name="Microb. Cell Fact.">
        <title>Exploring novel herbicidin analogues by transcriptional regulator overexpression and MS/MS molecular networking.</title>
        <authorList>
            <person name="Shi Y."/>
            <person name="Gu R."/>
            <person name="Li Y."/>
            <person name="Wang X."/>
            <person name="Ren W."/>
            <person name="Li X."/>
            <person name="Wang L."/>
            <person name="Xie Y."/>
            <person name="Hong B."/>
        </authorList>
    </citation>
    <scope>NUCLEOTIDE SEQUENCE [LARGE SCALE GENOMIC DNA]</scope>
    <source>
        <strain evidence="6 7">US-43</strain>
    </source>
</reference>
<dbReference type="Pfam" id="PF07729">
    <property type="entry name" value="FCD"/>
    <property type="match status" value="1"/>
</dbReference>
<dbReference type="SUPFAM" id="SSF46785">
    <property type="entry name" value="Winged helix' DNA-binding domain"/>
    <property type="match status" value="1"/>
</dbReference>
<evidence type="ECO:0000313" key="6">
    <source>
        <dbReference type="EMBL" id="KAB7839613.1"/>
    </source>
</evidence>
<evidence type="ECO:0000313" key="7">
    <source>
        <dbReference type="Proteomes" id="UP000327000"/>
    </source>
</evidence>
<dbReference type="SUPFAM" id="SSF48008">
    <property type="entry name" value="GntR ligand-binding domain-like"/>
    <property type="match status" value="1"/>
</dbReference>
<dbReference type="PANTHER" id="PTHR43537">
    <property type="entry name" value="TRANSCRIPTIONAL REGULATOR, GNTR FAMILY"/>
    <property type="match status" value="1"/>
</dbReference>
<evidence type="ECO:0000256" key="4">
    <source>
        <dbReference type="SAM" id="MobiDB-lite"/>
    </source>
</evidence>
<dbReference type="PANTHER" id="PTHR43537:SF5">
    <property type="entry name" value="UXU OPERON TRANSCRIPTIONAL REGULATOR"/>
    <property type="match status" value="1"/>
</dbReference>
<evidence type="ECO:0000256" key="3">
    <source>
        <dbReference type="ARBA" id="ARBA00023163"/>
    </source>
</evidence>
<sequence length="263" mass="27356">MQTTDHPADGPAEHSVRDAADLPALCRADWERPSAPSRAETAADRVADRVARSRPGARLGTKEELRAECGVSVGTFNEALRLLQTRGLVTVRPGPGGGLFAAQPPPAGPRRDAWTEALDGQRPDEALRVRDALDPLLVADALWHASPADVADLRRLLVPLAEAADAADPAAFARADRRLRARLAALGPGALLRSLYEGLLPLAERADAAAGPGTLRARLDRRTALVDALDTRDRALALRLAGGGDGDDGRGGAGAGDGPAEAG</sequence>
<proteinExistence type="predicted"/>
<dbReference type="RefSeq" id="WP_152264706.1">
    <property type="nucleotide sequence ID" value="NZ_JBFADJ010000013.1"/>
</dbReference>
<dbReference type="GO" id="GO:0003700">
    <property type="term" value="F:DNA-binding transcription factor activity"/>
    <property type="evidence" value="ECO:0007669"/>
    <property type="project" value="InterPro"/>
</dbReference>
<dbReference type="InterPro" id="IPR011711">
    <property type="entry name" value="GntR_C"/>
</dbReference>
<organism evidence="6 7">
    <name type="scientific">Streptomyces mobaraensis</name>
    <name type="common">Streptoverticillium mobaraense</name>
    <dbReference type="NCBI Taxonomy" id="35621"/>
    <lineage>
        <taxon>Bacteria</taxon>
        <taxon>Bacillati</taxon>
        <taxon>Actinomycetota</taxon>
        <taxon>Actinomycetes</taxon>
        <taxon>Kitasatosporales</taxon>
        <taxon>Streptomycetaceae</taxon>
        <taxon>Streptomyces</taxon>
    </lineage>
</organism>
<dbReference type="Gene3D" id="1.10.10.10">
    <property type="entry name" value="Winged helix-like DNA-binding domain superfamily/Winged helix DNA-binding domain"/>
    <property type="match status" value="1"/>
</dbReference>
<dbReference type="InterPro" id="IPR036388">
    <property type="entry name" value="WH-like_DNA-bd_sf"/>
</dbReference>
<dbReference type="InterPro" id="IPR008920">
    <property type="entry name" value="TF_FadR/GntR_C"/>
</dbReference>
<keyword evidence="3" id="KW-0804">Transcription</keyword>
<name>A0A5N5W487_STRMB</name>
<dbReference type="Gene3D" id="1.20.120.530">
    <property type="entry name" value="GntR ligand-binding domain-like"/>
    <property type="match status" value="1"/>
</dbReference>
<comment type="caution">
    <text evidence="6">The sequence shown here is derived from an EMBL/GenBank/DDBJ whole genome shotgun (WGS) entry which is preliminary data.</text>
</comment>
<protein>
    <submittedName>
        <fullName evidence="6">FadR family transcriptional regulator</fullName>
    </submittedName>
</protein>
<keyword evidence="1" id="KW-0805">Transcription regulation</keyword>
<dbReference type="InterPro" id="IPR000524">
    <property type="entry name" value="Tscrpt_reg_HTH_GntR"/>
</dbReference>
<dbReference type="SMART" id="SM00345">
    <property type="entry name" value="HTH_GNTR"/>
    <property type="match status" value="1"/>
</dbReference>
<dbReference type="OrthoDB" id="3232242at2"/>
<dbReference type="EMBL" id="VOKX01000070">
    <property type="protein sequence ID" value="KAB7839613.1"/>
    <property type="molecule type" value="Genomic_DNA"/>
</dbReference>
<keyword evidence="2" id="KW-0238">DNA-binding</keyword>
<feature type="domain" description="HTH gntR-type" evidence="5">
    <location>
        <begin position="32"/>
        <end position="104"/>
    </location>
</feature>
<accession>A0A5N5W487</accession>
<feature type="region of interest" description="Disordered" evidence="4">
    <location>
        <begin position="29"/>
        <end position="58"/>
    </location>
</feature>
<evidence type="ECO:0000256" key="2">
    <source>
        <dbReference type="ARBA" id="ARBA00023125"/>
    </source>
</evidence>
<gene>
    <name evidence="6" type="ORF">FRZ00_22075</name>
</gene>
<dbReference type="GO" id="GO:0003677">
    <property type="term" value="F:DNA binding"/>
    <property type="evidence" value="ECO:0007669"/>
    <property type="project" value="UniProtKB-KW"/>
</dbReference>
<feature type="compositionally biased region" description="Basic and acidic residues" evidence="4">
    <location>
        <begin position="41"/>
        <end position="51"/>
    </location>
</feature>
<evidence type="ECO:0000256" key="1">
    <source>
        <dbReference type="ARBA" id="ARBA00023015"/>
    </source>
</evidence>
<dbReference type="Pfam" id="PF00392">
    <property type="entry name" value="GntR"/>
    <property type="match status" value="1"/>
</dbReference>
<dbReference type="AlphaFoldDB" id="A0A5N5W487"/>